<evidence type="ECO:0000313" key="5">
    <source>
        <dbReference type="Proteomes" id="UP001055303"/>
    </source>
</evidence>
<dbReference type="EMBL" id="CABFVH010000025">
    <property type="protein sequence ID" value="VUF13921.1"/>
    <property type="molecule type" value="Genomic_DNA"/>
</dbReference>
<reference evidence="3 4" key="1">
    <citation type="submission" date="2019-06" db="EMBL/GenBank/DDBJ databases">
        <authorList>
            <person name="Rodrigo-Torres L."/>
            <person name="Arahal R. D."/>
            <person name="Lucena T."/>
        </authorList>
    </citation>
    <scope>NUCLEOTIDE SEQUENCE [LARGE SCALE GENOMIC DNA]</scope>
    <source>
        <strain evidence="3 4">SW08-7</strain>
    </source>
</reference>
<dbReference type="AlphaFoldDB" id="A0A564G2T3"/>
<accession>A0A564G2T3</accession>
<keyword evidence="5" id="KW-1185">Reference proteome</keyword>
<reference evidence="2" key="3">
    <citation type="submission" date="2021-08" db="EMBL/GenBank/DDBJ databases">
        <authorList>
            <person name="Tani A."/>
            <person name="Ola A."/>
            <person name="Ogura Y."/>
            <person name="Katsura K."/>
            <person name="Hayashi T."/>
        </authorList>
    </citation>
    <scope>NUCLEOTIDE SEQUENCE</scope>
    <source>
        <strain evidence="2">DSM 22415</strain>
    </source>
</reference>
<sequence>MTRDPGGEIIPFPKRPSPASGTGRPVRAEYWDSSSVYDMRTIVSDANDAAIPWIIRSP</sequence>
<name>A0A564G2T3_9HYPH</name>
<evidence type="ECO:0000313" key="3">
    <source>
        <dbReference type="EMBL" id="VUF13921.1"/>
    </source>
</evidence>
<gene>
    <name evidence="2" type="ORF">IFDJLNFL_4356</name>
    <name evidence="3" type="ORF">MTDSW087_03630</name>
</gene>
<organism evidence="3 4">
    <name type="scientific">Methylobacterium dankookense</name>
    <dbReference type="NCBI Taxonomy" id="560405"/>
    <lineage>
        <taxon>Bacteria</taxon>
        <taxon>Pseudomonadati</taxon>
        <taxon>Pseudomonadota</taxon>
        <taxon>Alphaproteobacteria</taxon>
        <taxon>Hyphomicrobiales</taxon>
        <taxon>Methylobacteriaceae</taxon>
        <taxon>Methylobacterium</taxon>
    </lineage>
</organism>
<feature type="region of interest" description="Disordered" evidence="1">
    <location>
        <begin position="1"/>
        <end position="25"/>
    </location>
</feature>
<evidence type="ECO:0000256" key="1">
    <source>
        <dbReference type="SAM" id="MobiDB-lite"/>
    </source>
</evidence>
<reference evidence="2" key="2">
    <citation type="journal article" date="2021" name="Front. Microbiol.">
        <title>Comprehensive Comparative Genomics and Phenotyping of Methylobacterium Species.</title>
        <authorList>
            <person name="Alessa O."/>
            <person name="Ogura Y."/>
            <person name="Fujitani Y."/>
            <person name="Takami H."/>
            <person name="Hayashi T."/>
            <person name="Sahin N."/>
            <person name="Tani A."/>
        </authorList>
    </citation>
    <scope>NUCLEOTIDE SEQUENCE</scope>
    <source>
        <strain evidence="2">DSM 22415</strain>
    </source>
</reference>
<dbReference type="Proteomes" id="UP001055303">
    <property type="component" value="Unassembled WGS sequence"/>
</dbReference>
<dbReference type="Proteomes" id="UP000401717">
    <property type="component" value="Unassembled WGS sequence"/>
</dbReference>
<dbReference type="EMBL" id="BPQI01000149">
    <property type="protein sequence ID" value="GJD58436.1"/>
    <property type="molecule type" value="Genomic_DNA"/>
</dbReference>
<evidence type="ECO:0000313" key="2">
    <source>
        <dbReference type="EMBL" id="GJD58436.1"/>
    </source>
</evidence>
<evidence type="ECO:0000313" key="4">
    <source>
        <dbReference type="Proteomes" id="UP000401717"/>
    </source>
</evidence>
<protein>
    <submittedName>
        <fullName evidence="3">Uncharacterized protein</fullName>
    </submittedName>
</protein>
<proteinExistence type="predicted"/>